<dbReference type="SUPFAM" id="SSF47616">
    <property type="entry name" value="GST C-terminal domain-like"/>
    <property type="match status" value="1"/>
</dbReference>
<keyword evidence="2" id="KW-0808">Transferase</keyword>
<dbReference type="Proteomes" id="UP000799118">
    <property type="component" value="Unassembled WGS sequence"/>
</dbReference>
<dbReference type="InterPro" id="IPR004045">
    <property type="entry name" value="Glutathione_S-Trfase_N"/>
</dbReference>
<dbReference type="InterPro" id="IPR004046">
    <property type="entry name" value="GST_C"/>
</dbReference>
<organism evidence="7 8">
    <name type="scientific">Gymnopus androsaceus JB14</name>
    <dbReference type="NCBI Taxonomy" id="1447944"/>
    <lineage>
        <taxon>Eukaryota</taxon>
        <taxon>Fungi</taxon>
        <taxon>Dikarya</taxon>
        <taxon>Basidiomycota</taxon>
        <taxon>Agaricomycotina</taxon>
        <taxon>Agaricomycetes</taxon>
        <taxon>Agaricomycetidae</taxon>
        <taxon>Agaricales</taxon>
        <taxon>Marasmiineae</taxon>
        <taxon>Omphalotaceae</taxon>
        <taxon>Gymnopus</taxon>
    </lineage>
</organism>
<dbReference type="InterPro" id="IPR010987">
    <property type="entry name" value="Glutathione-S-Trfase_C-like"/>
</dbReference>
<accession>A0A6A4I452</accession>
<dbReference type="InterPro" id="IPR040079">
    <property type="entry name" value="Glutathione_S-Trfase"/>
</dbReference>
<dbReference type="SFLD" id="SFLDG00358">
    <property type="entry name" value="Main_(cytGST)"/>
    <property type="match status" value="1"/>
</dbReference>
<feature type="domain" description="GST N-terminal" evidence="5">
    <location>
        <begin position="22"/>
        <end position="103"/>
    </location>
</feature>
<evidence type="ECO:0000256" key="3">
    <source>
        <dbReference type="ARBA" id="ARBA00047960"/>
    </source>
</evidence>
<evidence type="ECO:0000313" key="8">
    <source>
        <dbReference type="Proteomes" id="UP000799118"/>
    </source>
</evidence>
<dbReference type="EC" id="2.5.1.18" evidence="1"/>
<evidence type="ECO:0000259" key="6">
    <source>
        <dbReference type="PROSITE" id="PS50405"/>
    </source>
</evidence>
<dbReference type="GO" id="GO:0005737">
    <property type="term" value="C:cytoplasm"/>
    <property type="evidence" value="ECO:0007669"/>
    <property type="project" value="TreeGrafter"/>
</dbReference>
<name>A0A6A4I452_9AGAR</name>
<comment type="similarity">
    <text evidence="4">Belongs to the GST superfamily.</text>
</comment>
<dbReference type="EMBL" id="ML769408">
    <property type="protein sequence ID" value="KAE9405519.1"/>
    <property type="molecule type" value="Genomic_DNA"/>
</dbReference>
<dbReference type="InterPro" id="IPR036249">
    <property type="entry name" value="Thioredoxin-like_sf"/>
</dbReference>
<gene>
    <name evidence="7" type="ORF">BT96DRAFT_916000</name>
</gene>
<feature type="domain" description="GST C-terminal" evidence="6">
    <location>
        <begin position="112"/>
        <end position="251"/>
    </location>
</feature>
<evidence type="ECO:0000313" key="7">
    <source>
        <dbReference type="EMBL" id="KAE9405519.1"/>
    </source>
</evidence>
<dbReference type="SUPFAM" id="SSF52833">
    <property type="entry name" value="Thioredoxin-like"/>
    <property type="match status" value="1"/>
</dbReference>
<dbReference type="Gene3D" id="1.20.1050.10">
    <property type="match status" value="1"/>
</dbReference>
<dbReference type="SFLD" id="SFLDS00019">
    <property type="entry name" value="Glutathione_Transferase_(cytos"/>
    <property type="match status" value="1"/>
</dbReference>
<dbReference type="GO" id="GO:0004364">
    <property type="term" value="F:glutathione transferase activity"/>
    <property type="evidence" value="ECO:0007669"/>
    <property type="project" value="UniProtKB-EC"/>
</dbReference>
<dbReference type="PANTHER" id="PTHR43900">
    <property type="entry name" value="GLUTATHIONE S-TRANSFERASE RHO"/>
    <property type="match status" value="1"/>
</dbReference>
<dbReference type="Pfam" id="PF00043">
    <property type="entry name" value="GST_C"/>
    <property type="match status" value="1"/>
</dbReference>
<proteinExistence type="inferred from homology"/>
<dbReference type="InterPro" id="IPR036282">
    <property type="entry name" value="Glutathione-S-Trfase_C_sf"/>
</dbReference>
<sequence>MTSQSASSSLLFSPSVQQASTNVLKLFGSPHCVDTTRIQIVLHEKKIRYEIVNLETLSDSKASELMGQPFAQASGPFIEEDGFILCESRAICRYLATKYADQGTKLIPDAYNMKRVALFEQAVFTEVFTFEPYASKAVYEKVTKRLKGLASDEAGCRQKLEAYEDLLSRQRYLAGDELTLADIYHIPGGAMLTNAGSDIMTAERSKYLSVLSLYVSLYNELTVDPNRWWNEISSRPSWIAVQNDIENPSAFLRTTGKYRSI</sequence>
<dbReference type="PANTHER" id="PTHR43900:SF3">
    <property type="entry name" value="GLUTATHIONE S-TRANSFERASE RHO"/>
    <property type="match status" value="1"/>
</dbReference>
<evidence type="ECO:0000256" key="2">
    <source>
        <dbReference type="ARBA" id="ARBA00022679"/>
    </source>
</evidence>
<keyword evidence="8" id="KW-1185">Reference proteome</keyword>
<dbReference type="GO" id="GO:0043295">
    <property type="term" value="F:glutathione binding"/>
    <property type="evidence" value="ECO:0007669"/>
    <property type="project" value="TreeGrafter"/>
</dbReference>
<reference evidence="7" key="1">
    <citation type="journal article" date="2019" name="Environ. Microbiol.">
        <title>Fungal ecological strategies reflected in gene transcription - a case study of two litter decomposers.</title>
        <authorList>
            <person name="Barbi F."/>
            <person name="Kohler A."/>
            <person name="Barry K."/>
            <person name="Baskaran P."/>
            <person name="Daum C."/>
            <person name="Fauchery L."/>
            <person name="Ihrmark K."/>
            <person name="Kuo A."/>
            <person name="LaButti K."/>
            <person name="Lipzen A."/>
            <person name="Morin E."/>
            <person name="Grigoriev I.V."/>
            <person name="Henrissat B."/>
            <person name="Lindahl B."/>
            <person name="Martin F."/>
        </authorList>
    </citation>
    <scope>NUCLEOTIDE SEQUENCE</scope>
    <source>
        <strain evidence="7">JB14</strain>
    </source>
</reference>
<dbReference type="PROSITE" id="PS50405">
    <property type="entry name" value="GST_CTER"/>
    <property type="match status" value="1"/>
</dbReference>
<evidence type="ECO:0000256" key="4">
    <source>
        <dbReference type="RuleBase" id="RU003494"/>
    </source>
</evidence>
<dbReference type="PROSITE" id="PS50404">
    <property type="entry name" value="GST_NTER"/>
    <property type="match status" value="1"/>
</dbReference>
<dbReference type="OrthoDB" id="249703at2759"/>
<dbReference type="GO" id="GO:0006749">
    <property type="term" value="P:glutathione metabolic process"/>
    <property type="evidence" value="ECO:0007669"/>
    <property type="project" value="TreeGrafter"/>
</dbReference>
<evidence type="ECO:0000259" key="5">
    <source>
        <dbReference type="PROSITE" id="PS50404"/>
    </source>
</evidence>
<protein>
    <recommendedName>
        <fullName evidence="1">glutathione transferase</fullName>
        <ecNumber evidence="1">2.5.1.18</ecNumber>
    </recommendedName>
</protein>
<dbReference type="AlphaFoldDB" id="A0A6A4I452"/>
<dbReference type="Gene3D" id="3.40.30.10">
    <property type="entry name" value="Glutaredoxin"/>
    <property type="match status" value="1"/>
</dbReference>
<comment type="catalytic activity">
    <reaction evidence="3">
        <text>RX + glutathione = an S-substituted glutathione + a halide anion + H(+)</text>
        <dbReference type="Rhea" id="RHEA:16437"/>
        <dbReference type="ChEBI" id="CHEBI:15378"/>
        <dbReference type="ChEBI" id="CHEBI:16042"/>
        <dbReference type="ChEBI" id="CHEBI:17792"/>
        <dbReference type="ChEBI" id="CHEBI:57925"/>
        <dbReference type="ChEBI" id="CHEBI:90779"/>
        <dbReference type="EC" id="2.5.1.18"/>
    </reaction>
</comment>
<evidence type="ECO:0000256" key="1">
    <source>
        <dbReference type="ARBA" id="ARBA00012452"/>
    </source>
</evidence>
<feature type="non-terminal residue" evidence="7">
    <location>
        <position position="261"/>
    </location>
</feature>
<dbReference type="Pfam" id="PF02798">
    <property type="entry name" value="GST_N"/>
    <property type="match status" value="1"/>
</dbReference>